<feature type="compositionally biased region" description="Low complexity" evidence="1">
    <location>
        <begin position="19"/>
        <end position="29"/>
    </location>
</feature>
<proteinExistence type="predicted"/>
<dbReference type="AlphaFoldDB" id="X8E997"/>
<sequence length="79" mass="8949">MKTRAPKPSKLELFNAALAAAEGAPTTEAATRRRSLPPRRPPRKPPKPTRPSSRPRAASTLKRRPRIDRADAYRRRRRG</sequence>
<comment type="caution">
    <text evidence="2">The sequence shown here is derived from an EMBL/GenBank/DDBJ whole genome shotgun (WGS) entry which is preliminary data.</text>
</comment>
<organism evidence="2">
    <name type="scientific">Mycobacterium xenopi 4042</name>
    <dbReference type="NCBI Taxonomy" id="1299334"/>
    <lineage>
        <taxon>Bacteria</taxon>
        <taxon>Bacillati</taxon>
        <taxon>Actinomycetota</taxon>
        <taxon>Actinomycetes</taxon>
        <taxon>Mycobacteriales</taxon>
        <taxon>Mycobacteriaceae</taxon>
        <taxon>Mycobacterium</taxon>
    </lineage>
</organism>
<gene>
    <name evidence="2" type="ORF">I553_7301</name>
</gene>
<evidence type="ECO:0000256" key="1">
    <source>
        <dbReference type="SAM" id="MobiDB-lite"/>
    </source>
</evidence>
<evidence type="ECO:0000313" key="2">
    <source>
        <dbReference type="EMBL" id="EUA76390.1"/>
    </source>
</evidence>
<reference evidence="2" key="1">
    <citation type="submission" date="2014-01" db="EMBL/GenBank/DDBJ databases">
        <authorList>
            <person name="Brown-Elliot B."/>
            <person name="Wallace R."/>
            <person name="Lenaerts A."/>
            <person name="Ordway D."/>
            <person name="DeGroote M.A."/>
            <person name="Parker T."/>
            <person name="Sizemore C."/>
            <person name="Tallon L.J."/>
            <person name="Sadzewicz L.K."/>
            <person name="Sengamalay N."/>
            <person name="Fraser C.M."/>
            <person name="Hine E."/>
            <person name="Shefchek K.A."/>
            <person name="Das S.P."/>
            <person name="Tettelin H."/>
        </authorList>
    </citation>
    <scope>NUCLEOTIDE SEQUENCE [LARGE SCALE GENOMIC DNA]</scope>
    <source>
        <strain evidence="2">4042</strain>
    </source>
</reference>
<feature type="compositionally biased region" description="Basic residues" evidence="1">
    <location>
        <begin position="32"/>
        <end position="47"/>
    </location>
</feature>
<accession>X8E997</accession>
<dbReference type="EMBL" id="JAOB01000006">
    <property type="protein sequence ID" value="EUA76390.1"/>
    <property type="molecule type" value="Genomic_DNA"/>
</dbReference>
<protein>
    <submittedName>
        <fullName evidence="2">Uncharacterized protein</fullName>
    </submittedName>
</protein>
<feature type="region of interest" description="Disordered" evidence="1">
    <location>
        <begin position="19"/>
        <end position="79"/>
    </location>
</feature>
<feature type="compositionally biased region" description="Low complexity" evidence="1">
    <location>
        <begin position="50"/>
        <end position="60"/>
    </location>
</feature>
<name>X8E997_MYCXE</name>
<dbReference type="PATRIC" id="fig|1299334.3.peg.329"/>